<organism evidence="3 4">
    <name type="scientific">Taphrina deformans (strain PYCC 5710 / ATCC 11124 / CBS 356.35 / IMI 108563 / JCM 9778 / NBRC 8474)</name>
    <name type="common">Peach leaf curl fungus</name>
    <name type="synonym">Lalaria deformans</name>
    <dbReference type="NCBI Taxonomy" id="1097556"/>
    <lineage>
        <taxon>Eukaryota</taxon>
        <taxon>Fungi</taxon>
        <taxon>Dikarya</taxon>
        <taxon>Ascomycota</taxon>
        <taxon>Taphrinomycotina</taxon>
        <taxon>Taphrinomycetes</taxon>
        <taxon>Taphrinales</taxon>
        <taxon>Taphrinaceae</taxon>
        <taxon>Taphrina</taxon>
    </lineage>
</organism>
<dbReference type="PANTHER" id="PTHR43841">
    <property type="entry name" value="3-HYDROXYACYL-THIOESTER DEHYDRATASE HTDX-RELATED"/>
    <property type="match status" value="1"/>
</dbReference>
<proteinExistence type="predicted"/>
<evidence type="ECO:0000259" key="2">
    <source>
        <dbReference type="Pfam" id="PF01575"/>
    </source>
</evidence>
<protein>
    <recommendedName>
        <fullName evidence="2">MaoC-like domain-containing protein</fullName>
    </recommendedName>
</protein>
<evidence type="ECO:0000313" key="4">
    <source>
        <dbReference type="Proteomes" id="UP000013776"/>
    </source>
</evidence>
<dbReference type="Proteomes" id="UP000013776">
    <property type="component" value="Unassembled WGS sequence"/>
</dbReference>
<reference evidence="3 4" key="1">
    <citation type="journal article" date="2013" name="MBio">
        <title>Genome sequencing of the plant pathogen Taphrina deformans, the causal agent of peach leaf curl.</title>
        <authorList>
            <person name="Cisse O.H."/>
            <person name="Almeida J.M.G.C.F."/>
            <person name="Fonseca A."/>
            <person name="Kumar A.A."/>
            <person name="Salojaervi J."/>
            <person name="Overmyer K."/>
            <person name="Hauser P.M."/>
            <person name="Pagni M."/>
        </authorList>
    </citation>
    <scope>NUCLEOTIDE SEQUENCE [LARGE SCALE GENOMIC DNA]</scope>
    <source>
        <strain evidence="4">PYCC 5710 / ATCC 11124 / CBS 356.35 / IMI 108563 / JCM 9778 / NBRC 8474</strain>
    </source>
</reference>
<dbReference type="STRING" id="1097556.R4XAL8"/>
<evidence type="ECO:0000256" key="1">
    <source>
        <dbReference type="SAM" id="MobiDB-lite"/>
    </source>
</evidence>
<accession>R4XAL8</accession>
<name>R4XAL8_TAPDE</name>
<dbReference type="InterPro" id="IPR029069">
    <property type="entry name" value="HotDog_dom_sf"/>
</dbReference>
<feature type="region of interest" description="Disordered" evidence="1">
    <location>
        <begin position="306"/>
        <end position="331"/>
    </location>
</feature>
<comment type="caution">
    <text evidence="3">The sequence shown here is derived from an EMBL/GenBank/DDBJ whole genome shotgun (WGS) entry which is preliminary data.</text>
</comment>
<dbReference type="eggNOG" id="ENOG502S1FH">
    <property type="taxonomic scope" value="Eukaryota"/>
</dbReference>
<dbReference type="SUPFAM" id="SSF54637">
    <property type="entry name" value="Thioesterase/thiol ester dehydrase-isomerase"/>
    <property type="match status" value="1"/>
</dbReference>
<dbReference type="Gene3D" id="3.10.129.10">
    <property type="entry name" value="Hotdog Thioesterase"/>
    <property type="match status" value="1"/>
</dbReference>
<dbReference type="PANTHER" id="PTHR43841:SF1">
    <property type="entry name" value="3-HYDROXYACYL-THIOESTER DEHYDRATASE X"/>
    <property type="match status" value="1"/>
</dbReference>
<dbReference type="EMBL" id="CAHR02000104">
    <property type="protein sequence ID" value="CCG82838.1"/>
    <property type="molecule type" value="Genomic_DNA"/>
</dbReference>
<dbReference type="CDD" id="cd03441">
    <property type="entry name" value="R_hydratase_like"/>
    <property type="match status" value="1"/>
</dbReference>
<evidence type="ECO:0000313" key="3">
    <source>
        <dbReference type="EMBL" id="CCG82838.1"/>
    </source>
</evidence>
<dbReference type="AlphaFoldDB" id="R4XAL8"/>
<feature type="domain" description="MaoC-like" evidence="2">
    <location>
        <begin position="252"/>
        <end position="365"/>
    </location>
</feature>
<dbReference type="InterPro" id="IPR002539">
    <property type="entry name" value="MaoC-like_dom"/>
</dbReference>
<dbReference type="OrthoDB" id="533830at2759"/>
<feature type="compositionally biased region" description="Polar residues" evidence="1">
    <location>
        <begin position="306"/>
        <end position="323"/>
    </location>
</feature>
<dbReference type="Pfam" id="PF01575">
    <property type="entry name" value="MaoC_dehydratas"/>
    <property type="match status" value="1"/>
</dbReference>
<gene>
    <name evidence="3" type="ORF">TAPDE_002972</name>
</gene>
<keyword evidence="4" id="KW-1185">Reference proteome</keyword>
<dbReference type="VEuPathDB" id="FungiDB:TAPDE_002972"/>
<sequence length="377" mass="42022">MDVFFLAPALVGVLTVLLLKSRITDVSRVLIREVTLRHSTLPFAPNSLTRLETVVLFLLAVLKHGLKLAKYFDELAYTDDGYVLPECDVTATMSITETDVAAFKDVFPDAEETEKVTPQKERVNDLFLPCITSVIIPFLLVKFNLPISPLGALNTKNRFEYIDLQACSNPIGRTTLVASIGGDRLGRRTRKGREFDVHVEARMEGRKDPYFRQIFTVLEFLPSHVMPLFDDSRQTQTERSGPDDASNSSTCEITVSHDAPWLWAKFCKDYNPIHISTFVAHLFGFAGRLVHGNHLAAMAIHETGSLMDSQNTNQPQAKSTKQNKGGKHHGTNGRFIEVKFIKPVLLGTTVEVLSSTDGMMTLKRGEQTVMTIRAGDL</sequence>